<dbReference type="InterPro" id="IPR018060">
    <property type="entry name" value="HTH_AraC"/>
</dbReference>
<comment type="caution">
    <text evidence="5">The sequence shown here is derived from an EMBL/GenBank/DDBJ whole genome shotgun (WGS) entry which is preliminary data.</text>
</comment>
<protein>
    <submittedName>
        <fullName evidence="5">AraC family transcriptional regulator</fullName>
    </submittedName>
</protein>
<dbReference type="Gene3D" id="1.10.10.60">
    <property type="entry name" value="Homeodomain-like"/>
    <property type="match status" value="2"/>
</dbReference>
<dbReference type="SMART" id="SM00342">
    <property type="entry name" value="HTH_ARAC"/>
    <property type="match status" value="1"/>
</dbReference>
<sequence length="302" mass="33898">MGLHEALNAASHGPGPIVKSIACGDVLVTRTYSDRFDLDVAPAIPCTDAFGVIVQLRDFDSHRLWRRGQLVYEGGHVKASLAITDLRDQWQCHHLSPFDNIRFHIPFSRMRAFAEEVGRSEYLALACVQGRIDPVMHGLAQALLPSLDSPEEANPLFLEQINLAMLAHLSQTYGGLHFPVDKKGTLASWQERLATEFLAAHFNRPFSIGDLASRCELSRSYFNKAFKESFGRTPSKWLTEYRVARVKELLLQDLPIAEVAISCGFADQSHMTRVFTSLTGETPARFRRKNKPFRVAMDQLGD</sequence>
<keyword evidence="2" id="KW-0238">DNA-binding</keyword>
<dbReference type="OrthoDB" id="9793400at2"/>
<keyword evidence="3" id="KW-0804">Transcription</keyword>
<dbReference type="SUPFAM" id="SSF46689">
    <property type="entry name" value="Homeodomain-like"/>
    <property type="match status" value="2"/>
</dbReference>
<gene>
    <name evidence="5" type="ORF">A8M32_10840</name>
</gene>
<dbReference type="Proteomes" id="UP000094342">
    <property type="component" value="Unassembled WGS sequence"/>
</dbReference>
<evidence type="ECO:0000313" key="5">
    <source>
        <dbReference type="EMBL" id="ODR91290.1"/>
    </source>
</evidence>
<evidence type="ECO:0000256" key="3">
    <source>
        <dbReference type="ARBA" id="ARBA00023163"/>
    </source>
</evidence>
<evidence type="ECO:0000256" key="2">
    <source>
        <dbReference type="ARBA" id="ARBA00023125"/>
    </source>
</evidence>
<dbReference type="PANTHER" id="PTHR46796">
    <property type="entry name" value="HTH-TYPE TRANSCRIPTIONAL ACTIVATOR RHAS-RELATED"/>
    <property type="match status" value="1"/>
</dbReference>
<accession>A0A1E3VCI1</accession>
<dbReference type="InterPro" id="IPR009057">
    <property type="entry name" value="Homeodomain-like_sf"/>
</dbReference>
<dbReference type="InterPro" id="IPR050204">
    <property type="entry name" value="AraC_XylS_family_regulators"/>
</dbReference>
<keyword evidence="6" id="KW-1185">Reference proteome</keyword>
<feature type="domain" description="HTH araC/xylS-type" evidence="4">
    <location>
        <begin position="192"/>
        <end position="289"/>
    </location>
</feature>
<dbReference type="EMBL" id="LYBW01000056">
    <property type="protein sequence ID" value="ODR91290.1"/>
    <property type="molecule type" value="Genomic_DNA"/>
</dbReference>
<keyword evidence="1" id="KW-0805">Transcription regulation</keyword>
<dbReference type="PROSITE" id="PS01124">
    <property type="entry name" value="HTH_ARAC_FAMILY_2"/>
    <property type="match status" value="1"/>
</dbReference>
<name>A0A1E3VCI1_9HYPH</name>
<evidence type="ECO:0000259" key="4">
    <source>
        <dbReference type="PROSITE" id="PS01124"/>
    </source>
</evidence>
<dbReference type="STRING" id="1752398.A8M32_10840"/>
<reference evidence="6" key="1">
    <citation type="submission" date="2016-05" db="EMBL/GenBank/DDBJ databases">
        <authorList>
            <person name="Li Y."/>
        </authorList>
    </citation>
    <scope>NUCLEOTIDE SEQUENCE [LARGE SCALE GENOMIC DNA]</scope>
    <source>
        <strain evidence="6">YIC4027</strain>
    </source>
</reference>
<dbReference type="RefSeq" id="WP_069458398.1">
    <property type="nucleotide sequence ID" value="NZ_LYBW01000056.1"/>
</dbReference>
<evidence type="ECO:0000313" key="6">
    <source>
        <dbReference type="Proteomes" id="UP000094342"/>
    </source>
</evidence>
<dbReference type="Pfam" id="PF12833">
    <property type="entry name" value="HTH_18"/>
    <property type="match status" value="1"/>
</dbReference>
<evidence type="ECO:0000256" key="1">
    <source>
        <dbReference type="ARBA" id="ARBA00023015"/>
    </source>
</evidence>
<dbReference type="PANTHER" id="PTHR46796:SF14">
    <property type="entry name" value="TRANSCRIPTIONAL REGULATORY PROTEIN"/>
    <property type="match status" value="1"/>
</dbReference>
<organism evidence="5 6">
    <name type="scientific">Sinorhizobium alkalisoli</name>
    <dbReference type="NCBI Taxonomy" id="1752398"/>
    <lineage>
        <taxon>Bacteria</taxon>
        <taxon>Pseudomonadati</taxon>
        <taxon>Pseudomonadota</taxon>
        <taxon>Alphaproteobacteria</taxon>
        <taxon>Hyphomicrobiales</taxon>
        <taxon>Rhizobiaceae</taxon>
        <taxon>Sinorhizobium/Ensifer group</taxon>
        <taxon>Sinorhizobium</taxon>
    </lineage>
</organism>
<dbReference type="GO" id="GO:0003700">
    <property type="term" value="F:DNA-binding transcription factor activity"/>
    <property type="evidence" value="ECO:0007669"/>
    <property type="project" value="InterPro"/>
</dbReference>
<proteinExistence type="predicted"/>
<dbReference type="GO" id="GO:0043565">
    <property type="term" value="F:sequence-specific DNA binding"/>
    <property type="evidence" value="ECO:0007669"/>
    <property type="project" value="InterPro"/>
</dbReference>
<dbReference type="AlphaFoldDB" id="A0A1E3VCI1"/>